<dbReference type="PANTHER" id="PTHR41795:SF1">
    <property type="entry name" value="EXOPOLYSACCHARIDE SYNTHESIS PROTEIN"/>
    <property type="match status" value="1"/>
</dbReference>
<evidence type="ECO:0000313" key="2">
    <source>
        <dbReference type="EMBL" id="MDO6421212.1"/>
    </source>
</evidence>
<sequence>MSESASIYDLLEEIDNATEGDLTLGDVTDSLKSQGFGPLIFIVAVAAILPTGAIPMVPTICAVVISIFSIQLLFGASGPWLPKFLRDRSIKRSTFTKAKQKAQGVAKKLDKLISKRHEHLFTQLSIKLTAVCMLFLSFVIPPMEIMPFLAALPATAIALFALALIARDGIIFVAAYLLAATAVAITLYTNI</sequence>
<dbReference type="InterPro" id="IPR010331">
    <property type="entry name" value="ExoD"/>
</dbReference>
<feature type="transmembrane region" description="Helical" evidence="1">
    <location>
        <begin position="39"/>
        <end position="57"/>
    </location>
</feature>
<evidence type="ECO:0000313" key="3">
    <source>
        <dbReference type="Proteomes" id="UP001169760"/>
    </source>
</evidence>
<dbReference type="AlphaFoldDB" id="A0AAW7X3S5"/>
<protein>
    <submittedName>
        <fullName evidence="2">Exopolysaccharide biosynthesis protein</fullName>
    </submittedName>
</protein>
<dbReference type="Proteomes" id="UP001169760">
    <property type="component" value="Unassembled WGS sequence"/>
</dbReference>
<gene>
    <name evidence="2" type="ORF">Q4521_01870</name>
</gene>
<dbReference type="RefSeq" id="WP_216064062.1">
    <property type="nucleotide sequence ID" value="NZ_JAHKPP010000027.1"/>
</dbReference>
<accession>A0AAW7X3S5</accession>
<dbReference type="Pfam" id="PF06055">
    <property type="entry name" value="ExoD"/>
    <property type="match status" value="1"/>
</dbReference>
<feature type="transmembrane region" description="Helical" evidence="1">
    <location>
        <begin position="63"/>
        <end position="82"/>
    </location>
</feature>
<dbReference type="PANTHER" id="PTHR41795">
    <property type="entry name" value="EXOPOLYSACCHARIDE SYNTHESIS PROTEIN"/>
    <property type="match status" value="1"/>
</dbReference>
<comment type="caution">
    <text evidence="2">The sequence shown here is derived from an EMBL/GenBank/DDBJ whole genome shotgun (WGS) entry which is preliminary data.</text>
</comment>
<keyword evidence="1" id="KW-1133">Transmembrane helix</keyword>
<dbReference type="EMBL" id="JAUOPB010000001">
    <property type="protein sequence ID" value="MDO6421212.1"/>
    <property type="molecule type" value="Genomic_DNA"/>
</dbReference>
<reference evidence="2" key="1">
    <citation type="submission" date="2023-07" db="EMBL/GenBank/DDBJ databases">
        <title>Genome content predicts the carbon catabolic preferences of heterotrophic bacteria.</title>
        <authorList>
            <person name="Gralka M."/>
        </authorList>
    </citation>
    <scope>NUCLEOTIDE SEQUENCE</scope>
    <source>
        <strain evidence="2">I3M17_2</strain>
    </source>
</reference>
<feature type="transmembrane region" description="Helical" evidence="1">
    <location>
        <begin position="145"/>
        <end position="165"/>
    </location>
</feature>
<keyword evidence="1" id="KW-0472">Membrane</keyword>
<proteinExistence type="predicted"/>
<organism evidence="2 3">
    <name type="scientific">Saccharophagus degradans</name>
    <dbReference type="NCBI Taxonomy" id="86304"/>
    <lineage>
        <taxon>Bacteria</taxon>
        <taxon>Pseudomonadati</taxon>
        <taxon>Pseudomonadota</taxon>
        <taxon>Gammaproteobacteria</taxon>
        <taxon>Cellvibrionales</taxon>
        <taxon>Cellvibrionaceae</taxon>
        <taxon>Saccharophagus</taxon>
    </lineage>
</organism>
<dbReference type="PIRSF" id="PIRSF033239">
    <property type="entry name" value="ExoD"/>
    <property type="match status" value="1"/>
</dbReference>
<feature type="transmembrane region" description="Helical" evidence="1">
    <location>
        <begin position="170"/>
        <end position="189"/>
    </location>
</feature>
<keyword evidence="1" id="KW-0812">Transmembrane</keyword>
<feature type="transmembrane region" description="Helical" evidence="1">
    <location>
        <begin position="120"/>
        <end position="139"/>
    </location>
</feature>
<name>A0AAW7X3S5_9GAMM</name>
<evidence type="ECO:0000256" key="1">
    <source>
        <dbReference type="SAM" id="Phobius"/>
    </source>
</evidence>